<gene>
    <name evidence="2" type="ORF">FOZ62_011890</name>
</gene>
<name>A0A7J6U8M8_PEROL</name>
<dbReference type="EMBL" id="JABANM010001750">
    <property type="protein sequence ID" value="KAF4753748.1"/>
    <property type="molecule type" value="Genomic_DNA"/>
</dbReference>
<feature type="non-terminal residue" evidence="2">
    <location>
        <position position="141"/>
    </location>
</feature>
<evidence type="ECO:0000313" key="2">
    <source>
        <dbReference type="EMBL" id="KAF4753748.1"/>
    </source>
</evidence>
<evidence type="ECO:0000313" key="3">
    <source>
        <dbReference type="Proteomes" id="UP000574390"/>
    </source>
</evidence>
<accession>A0A7J6U8M8</accession>
<comment type="caution">
    <text evidence="2">The sequence shown here is derived from an EMBL/GenBank/DDBJ whole genome shotgun (WGS) entry which is preliminary data.</text>
</comment>
<protein>
    <submittedName>
        <fullName evidence="2">Uncharacterized protein</fullName>
    </submittedName>
</protein>
<dbReference type="Proteomes" id="UP000574390">
    <property type="component" value="Unassembled WGS sequence"/>
</dbReference>
<dbReference type="AlphaFoldDB" id="A0A7J6U8M8"/>
<feature type="region of interest" description="Disordered" evidence="1">
    <location>
        <begin position="50"/>
        <end position="78"/>
    </location>
</feature>
<evidence type="ECO:0000256" key="1">
    <source>
        <dbReference type="SAM" id="MobiDB-lite"/>
    </source>
</evidence>
<feature type="non-terminal residue" evidence="2">
    <location>
        <position position="1"/>
    </location>
</feature>
<organism evidence="2 3">
    <name type="scientific">Perkinsus olseni</name>
    <name type="common">Perkinsus atlanticus</name>
    <dbReference type="NCBI Taxonomy" id="32597"/>
    <lineage>
        <taxon>Eukaryota</taxon>
        <taxon>Sar</taxon>
        <taxon>Alveolata</taxon>
        <taxon>Perkinsozoa</taxon>
        <taxon>Perkinsea</taxon>
        <taxon>Perkinsida</taxon>
        <taxon>Perkinsidae</taxon>
        <taxon>Perkinsus</taxon>
    </lineage>
</organism>
<proteinExistence type="predicted"/>
<reference evidence="2 3" key="1">
    <citation type="submission" date="2020-04" db="EMBL/GenBank/DDBJ databases">
        <title>Perkinsus olseni comparative genomics.</title>
        <authorList>
            <person name="Bogema D.R."/>
        </authorList>
    </citation>
    <scope>NUCLEOTIDE SEQUENCE [LARGE SCALE GENOMIC DNA]</scope>
    <source>
        <strain evidence="2">ATCC PRA-205</strain>
    </source>
</reference>
<sequence length="141" mass="15605">FMMITPDDDHHVNGTATVHDGHYNDAIGGDDDDIIISGAIYATTEFNRRENLKKKQQDQSTEDGEHDNELSGGETSGRGNVVAVWETLTTDLDKAFDLMWERVKLEEAAGKATYAYVCLVYGHRDDIIGQAIACCNSIHKT</sequence>